<evidence type="ECO:0000313" key="13">
    <source>
        <dbReference type="RefSeq" id="XP_008797809.1"/>
    </source>
</evidence>
<sequence>MEGGMSWLFFLHVFLLSMMAKAPCTDAWGKQGHYMVCKIAEQYLTKRASDAVLDLLPPAAEGELASVCSWADQVRFRYRWASPLHYANTPGVCNFKYSRDCHNSKDELNMCVVGAINNYTTQLLSYGDSSNGYNLTESIMFLAHFMGDVHQPMHVSFEDDEGGNTIIVRWYRRKSNLHHVWDVDMIETAMRDFYERDLVVMIESIQKNITDGWSDEVSQWKACHGDSVTCADKYASESIRLACDYAYKEVDEGSTLEDDYFFSRLPVVEKRIAQGGVRLAALLNRIFSKKIEGEDLKSVD</sequence>
<evidence type="ECO:0000256" key="3">
    <source>
        <dbReference type="ARBA" id="ARBA00012562"/>
    </source>
</evidence>
<evidence type="ECO:0000256" key="6">
    <source>
        <dbReference type="ARBA" id="ARBA00022729"/>
    </source>
</evidence>
<dbReference type="GO" id="GO:0046872">
    <property type="term" value="F:metal ion binding"/>
    <property type="evidence" value="ECO:0007669"/>
    <property type="project" value="UniProtKB-KW"/>
</dbReference>
<evidence type="ECO:0000256" key="11">
    <source>
        <dbReference type="SAM" id="SignalP"/>
    </source>
</evidence>
<name>A0A8B7CEW4_PHODC</name>
<reference evidence="12" key="1">
    <citation type="journal article" date="2019" name="Nat. Commun.">
        <title>Genome-wide association mapping of date palm fruit traits.</title>
        <authorList>
            <person name="Hazzouri K.M."/>
            <person name="Gros-Balthazard M."/>
            <person name="Flowers J.M."/>
            <person name="Copetti D."/>
            <person name="Lemansour A."/>
            <person name="Lebrun M."/>
            <person name="Masmoudi K."/>
            <person name="Ferrand S."/>
            <person name="Dhar M.I."/>
            <person name="Fresquez Z.A."/>
            <person name="Rosas U."/>
            <person name="Zhang J."/>
            <person name="Talag J."/>
            <person name="Lee S."/>
            <person name="Kudrna D."/>
            <person name="Powell R.F."/>
            <person name="Leitch I.J."/>
            <person name="Krueger R.R."/>
            <person name="Wing R.A."/>
            <person name="Amiri K.M.A."/>
            <person name="Purugganan M.D."/>
        </authorList>
    </citation>
    <scope>NUCLEOTIDE SEQUENCE [LARGE SCALE GENOMIC DNA]</scope>
    <source>
        <strain evidence="12">cv. Khalas</strain>
    </source>
</reference>
<gene>
    <name evidence="13" type="primary">LOC103712891</name>
</gene>
<feature type="signal peptide" evidence="11">
    <location>
        <begin position="1"/>
        <end position="22"/>
    </location>
</feature>
<dbReference type="InterPro" id="IPR008947">
    <property type="entry name" value="PLipase_C/P1_nuclease_dom_sf"/>
</dbReference>
<feature type="chain" id="PRO_5034690024" description="Aspergillus nuclease S1" evidence="11">
    <location>
        <begin position="23"/>
        <end position="300"/>
    </location>
</feature>
<dbReference type="CDD" id="cd11010">
    <property type="entry name" value="S1-P1_nuclease"/>
    <property type="match status" value="1"/>
</dbReference>
<dbReference type="Gene3D" id="1.10.575.10">
    <property type="entry name" value="P1 Nuclease"/>
    <property type="match status" value="1"/>
</dbReference>
<dbReference type="PANTHER" id="PTHR33146">
    <property type="entry name" value="ENDONUCLEASE 4"/>
    <property type="match status" value="1"/>
</dbReference>
<dbReference type="RefSeq" id="XP_008797809.1">
    <property type="nucleotide sequence ID" value="XM_008799587.4"/>
</dbReference>
<dbReference type="OrthoDB" id="441446at2759"/>
<evidence type="ECO:0000256" key="4">
    <source>
        <dbReference type="ARBA" id="ARBA00022722"/>
    </source>
</evidence>
<evidence type="ECO:0000256" key="8">
    <source>
        <dbReference type="ARBA" id="ARBA00022801"/>
    </source>
</evidence>
<dbReference type="GeneID" id="103712891"/>
<dbReference type="PANTHER" id="PTHR33146:SF21">
    <property type="entry name" value="ASPERGILLUS NUCLEASE S1"/>
    <property type="match status" value="1"/>
</dbReference>
<protein>
    <recommendedName>
        <fullName evidence="3">Aspergillus nuclease S1</fullName>
        <ecNumber evidence="3">3.1.30.1</ecNumber>
    </recommendedName>
</protein>
<evidence type="ECO:0000256" key="9">
    <source>
        <dbReference type="ARBA" id="ARBA00023157"/>
    </source>
</evidence>
<keyword evidence="6 11" id="KW-0732">Signal</keyword>
<dbReference type="GO" id="GO:0003676">
    <property type="term" value="F:nucleic acid binding"/>
    <property type="evidence" value="ECO:0007669"/>
    <property type="project" value="InterPro"/>
</dbReference>
<evidence type="ECO:0000313" key="12">
    <source>
        <dbReference type="Proteomes" id="UP000228380"/>
    </source>
</evidence>
<organism evidence="12 13">
    <name type="scientific">Phoenix dactylifera</name>
    <name type="common">Date palm</name>
    <dbReference type="NCBI Taxonomy" id="42345"/>
    <lineage>
        <taxon>Eukaryota</taxon>
        <taxon>Viridiplantae</taxon>
        <taxon>Streptophyta</taxon>
        <taxon>Embryophyta</taxon>
        <taxon>Tracheophyta</taxon>
        <taxon>Spermatophyta</taxon>
        <taxon>Magnoliopsida</taxon>
        <taxon>Liliopsida</taxon>
        <taxon>Arecaceae</taxon>
        <taxon>Coryphoideae</taxon>
        <taxon>Phoeniceae</taxon>
        <taxon>Phoenix</taxon>
    </lineage>
</organism>
<keyword evidence="8" id="KW-0378">Hydrolase</keyword>
<dbReference type="GO" id="GO:0006308">
    <property type="term" value="P:DNA catabolic process"/>
    <property type="evidence" value="ECO:0007669"/>
    <property type="project" value="InterPro"/>
</dbReference>
<comment type="similarity">
    <text evidence="2">Belongs to the nuclease type I family.</text>
</comment>
<dbReference type="GO" id="GO:0004521">
    <property type="term" value="F:RNA endonuclease activity"/>
    <property type="evidence" value="ECO:0007669"/>
    <property type="project" value="UniProtKB-ARBA"/>
</dbReference>
<dbReference type="InterPro" id="IPR003154">
    <property type="entry name" value="S1/P1nuclease"/>
</dbReference>
<dbReference type="Pfam" id="PF02265">
    <property type="entry name" value="S1-P1_nuclease"/>
    <property type="match status" value="1"/>
</dbReference>
<evidence type="ECO:0000256" key="7">
    <source>
        <dbReference type="ARBA" id="ARBA00022759"/>
    </source>
</evidence>
<evidence type="ECO:0000256" key="1">
    <source>
        <dbReference type="ARBA" id="ARBA00000245"/>
    </source>
</evidence>
<dbReference type="GO" id="GO:0000014">
    <property type="term" value="F:single-stranded DNA endodeoxyribonuclease activity"/>
    <property type="evidence" value="ECO:0007669"/>
    <property type="project" value="UniProtKB-ARBA"/>
</dbReference>
<evidence type="ECO:0000256" key="2">
    <source>
        <dbReference type="ARBA" id="ARBA00009547"/>
    </source>
</evidence>
<reference evidence="13" key="2">
    <citation type="submission" date="2025-08" db="UniProtKB">
        <authorList>
            <consortium name="RefSeq"/>
        </authorList>
    </citation>
    <scope>IDENTIFICATION</scope>
    <source>
        <tissue evidence="13">Young leaves</tissue>
    </source>
</reference>
<dbReference type="KEGG" id="pda:103712891"/>
<proteinExistence type="inferred from homology"/>
<keyword evidence="9" id="KW-1015">Disulfide bond</keyword>
<keyword evidence="4" id="KW-0540">Nuclease</keyword>
<evidence type="ECO:0000256" key="5">
    <source>
        <dbReference type="ARBA" id="ARBA00022723"/>
    </source>
</evidence>
<keyword evidence="10" id="KW-0325">Glycoprotein</keyword>
<dbReference type="SUPFAM" id="SSF48537">
    <property type="entry name" value="Phospholipase C/P1 nuclease"/>
    <property type="match status" value="1"/>
</dbReference>
<dbReference type="FunFam" id="1.10.575.10:FF:000002">
    <property type="entry name" value="Endonuclease 2"/>
    <property type="match status" value="1"/>
</dbReference>
<dbReference type="Proteomes" id="UP000228380">
    <property type="component" value="Chromosome 8"/>
</dbReference>
<comment type="catalytic activity">
    <reaction evidence="1">
        <text>Endonucleolytic cleavage to 5'-phosphomononucleotide and 5'-phosphooligonucleotide end-products.</text>
        <dbReference type="EC" id="3.1.30.1"/>
    </reaction>
</comment>
<dbReference type="AlphaFoldDB" id="A0A8B7CEW4"/>
<accession>A0A8B7CEW4</accession>
<dbReference type="EC" id="3.1.30.1" evidence="3"/>
<keyword evidence="12" id="KW-1185">Reference proteome</keyword>
<keyword evidence="5" id="KW-0479">Metal-binding</keyword>
<keyword evidence="7" id="KW-0255">Endonuclease</keyword>
<evidence type="ECO:0000256" key="10">
    <source>
        <dbReference type="ARBA" id="ARBA00023180"/>
    </source>
</evidence>